<dbReference type="InterPro" id="IPR011249">
    <property type="entry name" value="Metalloenz_LuxS/M16"/>
</dbReference>
<feature type="domain" description="Coenzyme PQQ synthesis protein F-like C-terminal lobe" evidence="12">
    <location>
        <begin position="855"/>
        <end position="954"/>
    </location>
</feature>
<feature type="compositionally biased region" description="Low complexity" evidence="8">
    <location>
        <begin position="1044"/>
        <end position="1055"/>
    </location>
</feature>
<dbReference type="Gene3D" id="3.30.830.10">
    <property type="entry name" value="Metalloenzyme, LuxS/M16 peptidase-like"/>
    <property type="match status" value="4"/>
</dbReference>
<evidence type="ECO:0000256" key="7">
    <source>
        <dbReference type="RuleBase" id="RU004447"/>
    </source>
</evidence>
<evidence type="ECO:0000256" key="3">
    <source>
        <dbReference type="ARBA" id="ARBA00022723"/>
    </source>
</evidence>
<evidence type="ECO:0000256" key="1">
    <source>
        <dbReference type="ARBA" id="ARBA00007261"/>
    </source>
</evidence>
<feature type="domain" description="Peptidase M16 C-terminal" evidence="10">
    <location>
        <begin position="265"/>
        <end position="440"/>
    </location>
</feature>
<dbReference type="InterPro" id="IPR007863">
    <property type="entry name" value="Peptidase_M16_C"/>
</dbReference>
<dbReference type="PANTHER" id="PTHR43690:SF18">
    <property type="entry name" value="INSULIN-DEGRADING ENZYME-RELATED"/>
    <property type="match status" value="1"/>
</dbReference>
<dbReference type="GO" id="GO:0006508">
    <property type="term" value="P:proteolysis"/>
    <property type="evidence" value="ECO:0007669"/>
    <property type="project" value="UniProtKB-KW"/>
</dbReference>
<feature type="compositionally biased region" description="Low complexity" evidence="8">
    <location>
        <begin position="72"/>
        <end position="85"/>
    </location>
</feature>
<gene>
    <name evidence="13" type="ORF">g.40506</name>
</gene>
<proteinExistence type="inferred from homology"/>
<evidence type="ECO:0000313" key="13">
    <source>
        <dbReference type="EMBL" id="JAT70497.1"/>
    </source>
</evidence>
<evidence type="ECO:0000259" key="11">
    <source>
        <dbReference type="Pfam" id="PF16187"/>
    </source>
</evidence>
<keyword evidence="2" id="KW-0645">Protease</keyword>
<evidence type="ECO:0000256" key="2">
    <source>
        <dbReference type="ARBA" id="ARBA00022670"/>
    </source>
</evidence>
<dbReference type="GO" id="GO:0005737">
    <property type="term" value="C:cytoplasm"/>
    <property type="evidence" value="ECO:0007669"/>
    <property type="project" value="UniProtKB-ARBA"/>
</dbReference>
<dbReference type="EMBL" id="GDKF01008125">
    <property type="protein sequence ID" value="JAT70497.1"/>
    <property type="molecule type" value="Transcribed_RNA"/>
</dbReference>
<protein>
    <recommendedName>
        <fullName evidence="14">Peptidase M16 N-terminal domain-containing protein</fullName>
    </recommendedName>
</protein>
<feature type="domain" description="Peptidase M16 middle/third" evidence="11">
    <location>
        <begin position="447"/>
        <end position="746"/>
    </location>
</feature>
<keyword evidence="6" id="KW-0482">Metalloprotease</keyword>
<evidence type="ECO:0000259" key="10">
    <source>
        <dbReference type="Pfam" id="PF05193"/>
    </source>
</evidence>
<dbReference type="AlphaFoldDB" id="A0A1D1ZUE0"/>
<feature type="region of interest" description="Disordered" evidence="8">
    <location>
        <begin position="1038"/>
        <end position="1068"/>
    </location>
</feature>
<dbReference type="GO" id="GO:0004222">
    <property type="term" value="F:metalloendopeptidase activity"/>
    <property type="evidence" value="ECO:0007669"/>
    <property type="project" value="InterPro"/>
</dbReference>
<dbReference type="Pfam" id="PF00675">
    <property type="entry name" value="Peptidase_M16"/>
    <property type="match status" value="1"/>
</dbReference>
<accession>A0A1D1ZUE0</accession>
<keyword evidence="4" id="KW-0378">Hydrolase</keyword>
<sequence>RSSRHSQIHPIFSSITSHLRRLGRAMVAVIKSPADKKDYRYIVLDNGLRALLIHDGEIVDTTQEDAEEAEPVSHSGSSSESGSESEGSDAEGEGDIEAEAPAGGVKKAAAALSVGIGSFSDPWELQGLSHYLEHMLFMGSEKFPDENDFDSFLTAHGGASNACTENEATTFYFDCKPSALQGALQRFSQFFVAPLIKADALEREVQAVDNEFTGVAQSDGCRAQQLRAHTARPGHELSKFGWGNRRSLAQEPAAAGVDVRGGLVRHYTQQYSAERMNLVLLGGETLDELEAWVRDEFRGVPGGRGPRPSYAEAGFPFQGGRLYCLQAVRQAHHLQLTFQLPCLHAEYRKKADDYLSHLIGHEGRGSLLSALKSRGWASELSGGVTEQSTAFYLFDIVISLTEAGLAHGSGAGLACVELVFAYLELLRKSGPQKWAWEEMANVAAMKFRFQEEDDVSNLVTNLSMDMHRYPPEHTLVGDYVHELWDEKLIASLLDSMTPQTVRIDIQTSKYEEVCKALASEIPDIKQGVEPWFDFQYVEAVIPGDLLERWQGARATEDMSLPPPNHFVPTDFSLCCEEAKLPAEEGPFPAPPALLVDEPGLRLWSKTDSTFRLPRTTAHFRLSSPALYDTPASAARAHLLLKLLEDRLCETSYLAEVAGLNCNTWFEGRAGIDIKVEGFSHRLPALVDAVFGTLRELDVTEEVFARVLEGLQLKYRNMNMKPHKHATYLRLLSLKESMWQASDILKELDAMTLADVRAFLSSLLGDASHTCHLEALVHGNVPPRATLDLARSVRSVLGPCATPASARPLERAVELPAGGPLLHRAGVRNGEEENSVAEVYRQAGRDGVRARALVDLVEQLVGEPCYDTLRTKEQLGYSVHSGMRLTHGLLGFAVVVVSGVHGPAYLESRILEFLAGFVSTLRGMHEEEFENHRAAVISAKMLKHRSMVEEADGMWEAVTSQKYDFDARAREVEVLQQLTLPEVKAFYEECIAPSASTLRQLSVHVVGKAHQAELSADAGEGVTLLSDPSSLHQRLPLADLEATDPGAPMGVPAAGPQSDAPAAKRLKGA</sequence>
<feature type="non-terminal residue" evidence="13">
    <location>
        <position position="1"/>
    </location>
</feature>
<dbReference type="InterPro" id="IPR011765">
    <property type="entry name" value="Pept_M16_N"/>
</dbReference>
<feature type="compositionally biased region" description="Acidic residues" evidence="8">
    <location>
        <begin position="86"/>
        <end position="96"/>
    </location>
</feature>
<evidence type="ECO:0008006" key="14">
    <source>
        <dbReference type="Google" id="ProtNLM"/>
    </source>
</evidence>
<evidence type="ECO:0000256" key="5">
    <source>
        <dbReference type="ARBA" id="ARBA00022833"/>
    </source>
</evidence>
<feature type="domain" description="Peptidase M16 N-terminal" evidence="9">
    <location>
        <begin position="106"/>
        <end position="233"/>
    </location>
</feature>
<dbReference type="InterPro" id="IPR050626">
    <property type="entry name" value="Peptidase_M16"/>
</dbReference>
<dbReference type="InterPro" id="IPR032632">
    <property type="entry name" value="Peptidase_M16_M"/>
</dbReference>
<feature type="region of interest" description="Disordered" evidence="8">
    <location>
        <begin position="63"/>
        <end position="96"/>
    </location>
</feature>
<reference evidence="13" key="1">
    <citation type="submission" date="2015-08" db="EMBL/GenBank/DDBJ databases">
        <authorList>
            <person name="Babu N.S."/>
            <person name="Beckwith C.J."/>
            <person name="Beseler K.G."/>
            <person name="Brison A."/>
            <person name="Carone J.V."/>
            <person name="Caskin T.P."/>
            <person name="Diamond M."/>
            <person name="Durham M.E."/>
            <person name="Foxe J.M."/>
            <person name="Go M."/>
            <person name="Henderson B.A."/>
            <person name="Jones I.B."/>
            <person name="McGettigan J.A."/>
            <person name="Micheletti S.J."/>
            <person name="Nasrallah M.E."/>
            <person name="Ortiz D."/>
            <person name="Piller C.R."/>
            <person name="Privatt S.R."/>
            <person name="Schneider S.L."/>
            <person name="Sharp S."/>
            <person name="Smith T.C."/>
            <person name="Stanton J.D."/>
            <person name="Ullery H.E."/>
            <person name="Wilson R.J."/>
            <person name="Serrano M.G."/>
            <person name="Buck G."/>
            <person name="Lee V."/>
            <person name="Wang Y."/>
            <person name="Carvalho R."/>
            <person name="Voegtly L."/>
            <person name="Shi R."/>
            <person name="Duckworth R."/>
            <person name="Johnson A."/>
            <person name="Loviza R."/>
            <person name="Walstead R."/>
            <person name="Shah Z."/>
            <person name="Kiflezghi M."/>
            <person name="Wade K."/>
            <person name="Ball S.L."/>
            <person name="Bradley K.W."/>
            <person name="Asai D.J."/>
            <person name="Bowman C.A."/>
            <person name="Russell D.A."/>
            <person name="Pope W.H."/>
            <person name="Jacobs-Sera D."/>
            <person name="Hendrix R.W."/>
            <person name="Hatfull G.F."/>
        </authorList>
    </citation>
    <scope>NUCLEOTIDE SEQUENCE</scope>
</reference>
<evidence type="ECO:0000259" key="12">
    <source>
        <dbReference type="Pfam" id="PF22456"/>
    </source>
</evidence>
<dbReference type="Pfam" id="PF16187">
    <property type="entry name" value="Peptidase_M16_M"/>
    <property type="match status" value="1"/>
</dbReference>
<evidence type="ECO:0000256" key="8">
    <source>
        <dbReference type="SAM" id="MobiDB-lite"/>
    </source>
</evidence>
<dbReference type="PROSITE" id="PS00143">
    <property type="entry name" value="INSULINASE"/>
    <property type="match status" value="1"/>
</dbReference>
<dbReference type="FunFam" id="3.30.830.10:FF:000005">
    <property type="entry name" value="nardilysin isoform X1"/>
    <property type="match status" value="1"/>
</dbReference>
<dbReference type="InterPro" id="IPR001431">
    <property type="entry name" value="Pept_M16_Zn_BS"/>
</dbReference>
<dbReference type="Pfam" id="PF05193">
    <property type="entry name" value="Peptidase_M16_C"/>
    <property type="match status" value="1"/>
</dbReference>
<organism evidence="13">
    <name type="scientific">Auxenochlorella protothecoides</name>
    <name type="common">Green microalga</name>
    <name type="synonym">Chlorella protothecoides</name>
    <dbReference type="NCBI Taxonomy" id="3075"/>
    <lineage>
        <taxon>Eukaryota</taxon>
        <taxon>Viridiplantae</taxon>
        <taxon>Chlorophyta</taxon>
        <taxon>core chlorophytes</taxon>
        <taxon>Trebouxiophyceae</taxon>
        <taxon>Chlorellales</taxon>
        <taxon>Chlorellaceae</taxon>
        <taxon>Auxenochlorella</taxon>
    </lineage>
</organism>
<keyword evidence="5" id="KW-0862">Zinc</keyword>
<dbReference type="SUPFAM" id="SSF63411">
    <property type="entry name" value="LuxS/MPP-like metallohydrolase"/>
    <property type="match status" value="4"/>
</dbReference>
<evidence type="ECO:0000256" key="6">
    <source>
        <dbReference type="ARBA" id="ARBA00023049"/>
    </source>
</evidence>
<comment type="similarity">
    <text evidence="1 7">Belongs to the peptidase M16 family.</text>
</comment>
<evidence type="ECO:0000256" key="4">
    <source>
        <dbReference type="ARBA" id="ARBA00022801"/>
    </source>
</evidence>
<dbReference type="PANTHER" id="PTHR43690">
    <property type="entry name" value="NARDILYSIN"/>
    <property type="match status" value="1"/>
</dbReference>
<keyword evidence="3" id="KW-0479">Metal-binding</keyword>
<dbReference type="InterPro" id="IPR054734">
    <property type="entry name" value="PqqF-like_C_4"/>
</dbReference>
<dbReference type="GO" id="GO:0046872">
    <property type="term" value="F:metal ion binding"/>
    <property type="evidence" value="ECO:0007669"/>
    <property type="project" value="UniProtKB-KW"/>
</dbReference>
<evidence type="ECO:0000259" key="9">
    <source>
        <dbReference type="Pfam" id="PF00675"/>
    </source>
</evidence>
<dbReference type="Pfam" id="PF22456">
    <property type="entry name" value="PqqF-like_C_4"/>
    <property type="match status" value="1"/>
</dbReference>
<name>A0A1D1ZUE0_AUXPR</name>